<comment type="caution">
    <text evidence="14">The sequence shown here is derived from an EMBL/GenBank/DDBJ whole genome shotgun (WGS) entry which is preliminary data.</text>
</comment>
<name>A0A7J7LC60_9MAGN</name>
<dbReference type="GO" id="GO:0006096">
    <property type="term" value="P:glycolytic process"/>
    <property type="evidence" value="ECO:0007669"/>
    <property type="project" value="InterPro"/>
</dbReference>
<comment type="similarity">
    <text evidence="3 12">Belongs to the phosphoglycerate kinase family.</text>
</comment>
<dbReference type="PANTHER" id="PTHR11406:SF32">
    <property type="entry name" value="PHOSPHOGLYCERATE KINASE"/>
    <property type="match status" value="1"/>
</dbReference>
<dbReference type="AlphaFoldDB" id="A0A7J7LC60"/>
<evidence type="ECO:0000256" key="10">
    <source>
        <dbReference type="ARBA" id="ARBA00022840"/>
    </source>
</evidence>
<dbReference type="Pfam" id="PF02390">
    <property type="entry name" value="Methyltransf_4"/>
    <property type="match status" value="1"/>
</dbReference>
<evidence type="ECO:0000256" key="2">
    <source>
        <dbReference type="ARBA" id="ARBA00001946"/>
    </source>
</evidence>
<reference evidence="14 15" key="1">
    <citation type="journal article" date="2020" name="IScience">
        <title>Genome Sequencing of the Endangered Kingdonia uniflora (Circaeasteraceae, Ranunculales) Reveals Potential Mechanisms of Evolutionary Specialization.</title>
        <authorList>
            <person name="Sun Y."/>
            <person name="Deng T."/>
            <person name="Zhang A."/>
            <person name="Moore M.J."/>
            <person name="Landis J.B."/>
            <person name="Lin N."/>
            <person name="Zhang H."/>
            <person name="Zhang X."/>
            <person name="Huang J."/>
            <person name="Zhang X."/>
            <person name="Sun H."/>
            <person name="Wang H."/>
        </authorList>
    </citation>
    <scope>NUCLEOTIDE SEQUENCE [LARGE SCALE GENOMIC DNA]</scope>
    <source>
        <strain evidence="14">TB1705</strain>
        <tissue evidence="14">Leaf</tissue>
    </source>
</reference>
<dbReference type="EC" id="2.7.2.3" evidence="12"/>
<gene>
    <name evidence="14" type="ORF">GIB67_000253</name>
</gene>
<comment type="cofactor">
    <cofactor evidence="2">
        <name>Mg(2+)</name>
        <dbReference type="ChEBI" id="CHEBI:18420"/>
    </cofactor>
</comment>
<dbReference type="GO" id="GO:0006094">
    <property type="term" value="P:gluconeogenesis"/>
    <property type="evidence" value="ECO:0007669"/>
    <property type="project" value="TreeGrafter"/>
</dbReference>
<protein>
    <recommendedName>
        <fullName evidence="12">Phosphoglycerate kinase</fullName>
        <ecNumber evidence="12">2.7.2.3</ecNumber>
    </recommendedName>
</protein>
<dbReference type="InterPro" id="IPR036043">
    <property type="entry name" value="Phosphoglycerate_kinase_sf"/>
</dbReference>
<dbReference type="OrthoDB" id="275353at2759"/>
<keyword evidence="8" id="KW-0547">Nucleotide-binding</keyword>
<keyword evidence="10" id="KW-0067">ATP-binding</keyword>
<evidence type="ECO:0000256" key="3">
    <source>
        <dbReference type="ARBA" id="ARBA00008982"/>
    </source>
</evidence>
<dbReference type="FunFam" id="3.40.50.150:FF:000194">
    <property type="entry name" value="Phosphoglycerate kinase"/>
    <property type="match status" value="1"/>
</dbReference>
<dbReference type="InterPro" id="IPR003358">
    <property type="entry name" value="tRNA_(Gua-N-7)_MeTrfase_Trmb"/>
</dbReference>
<dbReference type="Gene3D" id="3.40.50.150">
    <property type="entry name" value="Vaccinia Virus protein VP39"/>
    <property type="match status" value="1"/>
</dbReference>
<dbReference type="GO" id="GO:0008176">
    <property type="term" value="F:tRNA (guanine(46)-N7)-methyltransferase activity"/>
    <property type="evidence" value="ECO:0007669"/>
    <property type="project" value="UniProtKB-EC"/>
</dbReference>
<keyword evidence="11" id="KW-0460">Magnesium</keyword>
<dbReference type="EMBL" id="JACGCM010002394">
    <property type="protein sequence ID" value="KAF6140205.1"/>
    <property type="molecule type" value="Genomic_DNA"/>
</dbReference>
<dbReference type="InterPro" id="IPR015824">
    <property type="entry name" value="Phosphoglycerate_kinase_N"/>
</dbReference>
<dbReference type="InterPro" id="IPR001576">
    <property type="entry name" value="Phosphoglycerate_kinase"/>
</dbReference>
<keyword evidence="6" id="KW-0949">S-adenosyl-L-methionine</keyword>
<dbReference type="GO" id="GO:0043531">
    <property type="term" value="F:ADP binding"/>
    <property type="evidence" value="ECO:0007669"/>
    <property type="project" value="TreeGrafter"/>
</dbReference>
<dbReference type="Proteomes" id="UP000541444">
    <property type="component" value="Unassembled WGS sequence"/>
</dbReference>
<evidence type="ECO:0000256" key="4">
    <source>
        <dbReference type="ARBA" id="ARBA00022603"/>
    </source>
</evidence>
<dbReference type="Pfam" id="PF00162">
    <property type="entry name" value="PGK"/>
    <property type="match status" value="1"/>
</dbReference>
<dbReference type="GO" id="GO:0004618">
    <property type="term" value="F:phosphoglycerate kinase activity"/>
    <property type="evidence" value="ECO:0007669"/>
    <property type="project" value="UniProtKB-EC"/>
</dbReference>
<evidence type="ECO:0000256" key="12">
    <source>
        <dbReference type="RuleBase" id="RU000532"/>
    </source>
</evidence>
<keyword evidence="4" id="KW-0489">Methyltransferase</keyword>
<evidence type="ECO:0000256" key="9">
    <source>
        <dbReference type="ARBA" id="ARBA00022777"/>
    </source>
</evidence>
<dbReference type="GO" id="GO:0005524">
    <property type="term" value="F:ATP binding"/>
    <property type="evidence" value="ECO:0007669"/>
    <property type="project" value="UniProtKB-KW"/>
</dbReference>
<dbReference type="PRINTS" id="PR00477">
    <property type="entry name" value="PHGLYCKINASE"/>
</dbReference>
<dbReference type="PROSITE" id="PS51625">
    <property type="entry name" value="SAM_MT_TRMB"/>
    <property type="match status" value="1"/>
</dbReference>
<dbReference type="SUPFAM" id="SSF53748">
    <property type="entry name" value="Phosphoglycerate kinase"/>
    <property type="match status" value="2"/>
</dbReference>
<evidence type="ECO:0000256" key="11">
    <source>
        <dbReference type="ARBA" id="ARBA00022842"/>
    </source>
</evidence>
<organism evidence="14 15">
    <name type="scientific">Kingdonia uniflora</name>
    <dbReference type="NCBI Taxonomy" id="39325"/>
    <lineage>
        <taxon>Eukaryota</taxon>
        <taxon>Viridiplantae</taxon>
        <taxon>Streptophyta</taxon>
        <taxon>Embryophyta</taxon>
        <taxon>Tracheophyta</taxon>
        <taxon>Spermatophyta</taxon>
        <taxon>Magnoliopsida</taxon>
        <taxon>Ranunculales</taxon>
        <taxon>Circaeasteraceae</taxon>
        <taxon>Kingdonia</taxon>
    </lineage>
</organism>
<dbReference type="InterPro" id="IPR029063">
    <property type="entry name" value="SAM-dependent_MTases_sf"/>
</dbReference>
<dbReference type="SUPFAM" id="SSF53335">
    <property type="entry name" value="S-adenosyl-L-methionine-dependent methyltransferases"/>
    <property type="match status" value="1"/>
</dbReference>
<dbReference type="GO" id="GO:0005829">
    <property type="term" value="C:cytosol"/>
    <property type="evidence" value="ECO:0007669"/>
    <property type="project" value="TreeGrafter"/>
</dbReference>
<dbReference type="Gene3D" id="3.40.50.1260">
    <property type="entry name" value="Phosphoglycerate kinase, N-terminal domain"/>
    <property type="match status" value="2"/>
</dbReference>
<sequence length="716" mass="80243">MSQVLSLFQETLPPHYPSWSYPRTDVSARLHSRPKLRLLRRYRAVQCSIKESWEAEEKQQTVGFKAKVYDEDRLNAFPHVQTLTKFPKESLLGKVVLVRFDYNLLLEKALDSNILSIDKSLLTITYLYGAGAKVLLVSSWGRPSDSKSCRSTSTVADYLSSLLQLKVVPTNWISDCALSKVEEFQKADILLVENILKCKEELANCSVFARKLSSGVDVFVNDTFSLSHKILASTVGVSRYCYASVAGFCFEEELSRVLETIKTTKQPYIAIIGGGNLLDKAVALHLLASKCDGLVFVGVMGFQIMHALGLPVPLSYLEHGAVKDSVKLIQLARERNIPILLPKDFWCVNLSKKLNIFPACEILDDFVSLSDSSFGALSEARRCENIELIARSSIRREVTTGCAYRVWWDPVDLGPVSLEEISSLLTNCKKILWIGSVKSISSGEDAQGASKLAAMLSNLCRRGCNVTVVGKAACKAITRTSMCISAYSLQENASVMWDFLKGRMLPGLAALDRAYPFEIDWNTTFYNPAQPLVVDIGSGNGLFLLGMARRQKDTNFLGLEINKKLVRRCLDSAHQSGLKNGYFIATNATSTFRSIISSYPGKLIFVSIQCPIPDFNKPEHRWRMLQRSLVEAVVDLLETHGKVFLQSDVESVAVRMRDQFIMYGKGKLVLKENDDDLKANREGWLEDNPFDVRSDWEQHVLNRGDPMYRLMLSRID</sequence>
<evidence type="ECO:0000256" key="5">
    <source>
        <dbReference type="ARBA" id="ARBA00022679"/>
    </source>
</evidence>
<evidence type="ECO:0000256" key="1">
    <source>
        <dbReference type="ARBA" id="ARBA00000142"/>
    </source>
</evidence>
<proteinExistence type="inferred from homology"/>
<comment type="subunit">
    <text evidence="13">Monomer.</text>
</comment>
<evidence type="ECO:0000256" key="13">
    <source>
        <dbReference type="RuleBase" id="RU000696"/>
    </source>
</evidence>
<keyword evidence="5 12" id="KW-0808">Transferase</keyword>
<evidence type="ECO:0000256" key="8">
    <source>
        <dbReference type="ARBA" id="ARBA00022741"/>
    </source>
</evidence>
<evidence type="ECO:0000256" key="6">
    <source>
        <dbReference type="ARBA" id="ARBA00022691"/>
    </source>
</evidence>
<comment type="catalytic activity">
    <reaction evidence="1">
        <text>guanosine(46) in tRNA + S-adenosyl-L-methionine = N(7)-methylguanosine(46) in tRNA + S-adenosyl-L-homocysteine</text>
        <dbReference type="Rhea" id="RHEA:42708"/>
        <dbReference type="Rhea" id="RHEA-COMP:10188"/>
        <dbReference type="Rhea" id="RHEA-COMP:10189"/>
        <dbReference type="ChEBI" id="CHEBI:57856"/>
        <dbReference type="ChEBI" id="CHEBI:59789"/>
        <dbReference type="ChEBI" id="CHEBI:74269"/>
        <dbReference type="ChEBI" id="CHEBI:74480"/>
        <dbReference type="EC" id="2.1.1.33"/>
    </reaction>
</comment>
<comment type="catalytic activity">
    <reaction evidence="12">
        <text>(2R)-3-phosphoglycerate + ATP = (2R)-3-phospho-glyceroyl phosphate + ADP</text>
        <dbReference type="Rhea" id="RHEA:14801"/>
        <dbReference type="ChEBI" id="CHEBI:30616"/>
        <dbReference type="ChEBI" id="CHEBI:57604"/>
        <dbReference type="ChEBI" id="CHEBI:58272"/>
        <dbReference type="ChEBI" id="CHEBI:456216"/>
        <dbReference type="EC" id="2.7.2.3"/>
    </reaction>
</comment>
<keyword evidence="9 12" id="KW-0418">Kinase</keyword>
<evidence type="ECO:0000256" key="7">
    <source>
        <dbReference type="ARBA" id="ARBA00022694"/>
    </source>
</evidence>
<evidence type="ECO:0000313" key="15">
    <source>
        <dbReference type="Proteomes" id="UP000541444"/>
    </source>
</evidence>
<keyword evidence="7" id="KW-0819">tRNA processing</keyword>
<dbReference type="PANTHER" id="PTHR11406">
    <property type="entry name" value="PHOSPHOGLYCERATE KINASE"/>
    <property type="match status" value="1"/>
</dbReference>
<accession>A0A7J7LC60</accession>
<evidence type="ECO:0000313" key="14">
    <source>
        <dbReference type="EMBL" id="KAF6140205.1"/>
    </source>
</evidence>
<keyword evidence="15" id="KW-1185">Reference proteome</keyword>